<protein>
    <recommendedName>
        <fullName evidence="4">BEACH domain-containing protein</fullName>
    </recommendedName>
</protein>
<keyword evidence="3" id="KW-1185">Reference proteome</keyword>
<gene>
    <name evidence="2" type="ORF">M9Y10_034904</name>
</gene>
<dbReference type="Gene3D" id="2.130.10.10">
    <property type="entry name" value="YVTN repeat-like/Quinoprotein amine dehydrogenase"/>
    <property type="match status" value="1"/>
</dbReference>
<dbReference type="InterPro" id="IPR036322">
    <property type="entry name" value="WD40_repeat_dom_sf"/>
</dbReference>
<dbReference type="SUPFAM" id="SSF81837">
    <property type="entry name" value="BEACH domain"/>
    <property type="match status" value="1"/>
</dbReference>
<evidence type="ECO:0000313" key="2">
    <source>
        <dbReference type="EMBL" id="KAK8890144.1"/>
    </source>
</evidence>
<name>A0ABR2KG82_9EUKA</name>
<evidence type="ECO:0008006" key="4">
    <source>
        <dbReference type="Google" id="ProtNLM"/>
    </source>
</evidence>
<dbReference type="EMBL" id="JAPFFF010000005">
    <property type="protein sequence ID" value="KAK8890144.1"/>
    <property type="molecule type" value="Genomic_DNA"/>
</dbReference>
<organism evidence="2 3">
    <name type="scientific">Tritrichomonas musculus</name>
    <dbReference type="NCBI Taxonomy" id="1915356"/>
    <lineage>
        <taxon>Eukaryota</taxon>
        <taxon>Metamonada</taxon>
        <taxon>Parabasalia</taxon>
        <taxon>Tritrichomonadida</taxon>
        <taxon>Tritrichomonadidae</taxon>
        <taxon>Tritrichomonas</taxon>
    </lineage>
</organism>
<reference evidence="2 3" key="1">
    <citation type="submission" date="2024-04" db="EMBL/GenBank/DDBJ databases">
        <title>Tritrichomonas musculus Genome.</title>
        <authorList>
            <person name="Alves-Ferreira E."/>
            <person name="Grigg M."/>
            <person name="Lorenzi H."/>
            <person name="Galac M."/>
        </authorList>
    </citation>
    <scope>NUCLEOTIDE SEQUENCE [LARGE SCALE GENOMIC DNA]</scope>
    <source>
        <strain evidence="2 3">EAF2021</strain>
    </source>
</reference>
<evidence type="ECO:0000256" key="1">
    <source>
        <dbReference type="SAM" id="MobiDB-lite"/>
    </source>
</evidence>
<proteinExistence type="predicted"/>
<feature type="compositionally biased region" description="Polar residues" evidence="1">
    <location>
        <begin position="1903"/>
        <end position="1915"/>
    </location>
</feature>
<comment type="caution">
    <text evidence="2">The sequence shown here is derived from an EMBL/GenBank/DDBJ whole genome shotgun (WGS) entry which is preliminary data.</text>
</comment>
<sequence>MLKSKNQSLLDEFNTIVQNVKALQDMKDENQSQETYLKFLMEIDQRFEQILNKKQQLNSYSIIQTICEQIILLHNFSNKLFNNISIINKTLIVLSHAQKIIYTEYKVNLTPFFINCCIQTSAETKENFSTKYMELFFNHFLSNDHFSFNFFNNSLYQEYFNQFLPRCNNLPFIDWSLNLIVNFPHKNSFESFDCDSLFQTINEFYQKFTVSQEITETSLLAVTKLFYRMSFVNRNCKQSFLRFVIPQIIDKKIISEDKWRDCFSTLLSANTDIDSPAPNEGIFNFLFGLSQLIDTKTFKKFFIFKKFESYKCDQNIEKYFPKIQDLLDFLSNIIDSIIQLNLTVIFTNLLQSTFRLFSVRMIDDALQYNQLISIIEKSKISFDEFPSKFIKCFLRTPSPATLDNLFKNDFLLKMSLHYFSLPIMKESQPTTFQYLFELSDKQLKILVKFLNANPTKRLLRCLMNCILQNPTNNGFLIIMSSFHESEEVCEKFVACDGLQFLDKCLKDGFLSLDMFAMIIATLVSHRLFPEVDKFISKLDKSHPLFSLSHKQLENIVYGENSGRFRPLRVPSLFYLLQDKETIDPYNSYLLGRFGLKSFLKNGYDIYSIPFIKEISNRYLLSKHVDLMLNKPEHFDDFCDNKTFDHFSLFVLYPLRDELLFKGDFNAISFWVRFEHNSNKGINYFFSDGNVYLSVEQDQIKIEILTAKSDKMFISSTPNQTVLFTNEERWIHIYITTEDERRSSKKTVFINGENKLSCNVQLLPKEKEIGRSAYLYNYGQKLMYIGPAIRFYSKQATNFSKEIYNSGPGCLNFFSSNKIKNIDSSLHTAGEFIITPFNLSRKNMEIGKEVPPNCYTVPYFGFPFHFLSNRRLSDLFTILNCSKDEDSFNFIFKTLLTINSIIGLNPDRFFRQLLNSMMIKKQFISKSIFKKALRSVFGQQPSNIILQSILFDRDMWEKVDPKMLSEVLFDDLFKTPDFSNVPNYELFLLINVRKHPECVEAVIKNIQKVPSLSKLLLDTLKYKKKKVEIQLTIAENYAKCIQNNTFFNETVLFNQLKEFLIISVKPLAAQIFNIMTIISIKKKESFPLTSSILYSVMQLVSYESVWKNTFDLNRTFPKVYISLLLGLIWSCSYGEIFSLTFSDKVIDRSNSYNLKHILYLKENASLIVNDKLSFFLITNLFPILYNVTEFEIGGLKTDMLNEFTQSILQCFNVVFPKYYTYKPEITKKYFNNSPLIHLYSAFLKECNSEWKFKQVYFALFVGVPFFNSSMYSEYSPNILIAFLSNYTSFEYSNLFFKYLIYPVSQKILSIDQLENILTLVFDICDTETKIFSTINILLYSIYVEYSDCKIIYDILEGKIDTFYNIISSQGTEVTWFYLLSSKKEILNMLKEYDFTPNDRNQLNNLISIDNNKNNIDMSAFRKKYSSMISAISKEFVNNENQYKKNESSFFKEIINQIETSKNDSKQVHESIKKKKSELKNSIEFVEEKMHWSHFLSSLSVKMSEVSQFNPKTYFLSNKCMPYNCPQLISPSLFESKDEVTELFNENISGFKKYPNVAVKMFIKSESMPDNIMIVDCKICRYRVEIPSIMFLLNTGIYFLTYAELASQKEIRLLDKSNNDFIASVLNGQWGTTSIFSGHIVLKIEMNDIIFIQFLMYKAFNIWSFKHGQFTVKIDSNKLRQIKYPLSLMTTKVMDNFSSFNFLFKIEDYSSAFNKWCRCEISTDDLLLVSNGLSRRSFTNLKCYPYFPFIFEENIQLSDNSQQNSSISSSFVFASNISLVPSSSSALFISSAASSQYLLLPPDQKNYMIPFSSNETAGLLRSIQPFSSLVSSDFSSLLKNDLPEPSIPKAESASDLKNSLSYGDDISTNCQKDEVKQTITLTPPPTPTKSKYAESSDIIKPNRDLSASSGEEYSEQPNIEDGSVMLESLQIDQMKYSQPNLNLNINVNSNILINTNRLSESENIINENKTEMTPQPSKTSFGNFFSNLFQKEKEGSNNNNDRINRTKLASFSSTNTDSLKPLGNIPLRKRFKRYSDAPSNLIPKSIVSANPSSILSETKKVSISQLDTTIKAFAQPLLQSYQDECDRNDSESTQQDNEQNPYLHICPANFFYSPEIIKKISNNPFFCVQKHRESLENVNNAEFIAEWIVKYLISEAANFKIRRFVSLRTEQFHTTNHIFSLDLTHMSQKLNKGCKPSKTLMFTGDNKLKRIKRLSMRVFESYFAVIDKKDLTLSIIDFSSNMKRKSTKILCYHDKFFALSRSICVSINGIFISVDFEFGITRVYRILYQKGIPNSIVLISDFSSSMSPISVINGNKWICATASLSQLVLWNIIDGTIHRVLNFGSSKITALSMDEESGVWVATENKGYFISINGEILAQIELPEEVSQIKAISIHSSIPDRAAACGTISGKVFLLCPRFDTKTIDTKQLKGGHSHEIMQIVVNKNLKMFITVDSKNNSVLWTAKRLPCENLNISVFDKCPLCNQKPETFCSSCNRPICKKCSIHGICQTCYSLN</sequence>
<feature type="region of interest" description="Disordered" evidence="1">
    <location>
        <begin position="1871"/>
        <end position="1917"/>
    </location>
</feature>
<accession>A0ABR2KG82</accession>
<dbReference type="SUPFAM" id="SSF50978">
    <property type="entry name" value="WD40 repeat-like"/>
    <property type="match status" value="1"/>
</dbReference>
<evidence type="ECO:0000313" key="3">
    <source>
        <dbReference type="Proteomes" id="UP001470230"/>
    </source>
</evidence>
<dbReference type="Proteomes" id="UP001470230">
    <property type="component" value="Unassembled WGS sequence"/>
</dbReference>
<dbReference type="InterPro" id="IPR015943">
    <property type="entry name" value="WD40/YVTN_repeat-like_dom_sf"/>
</dbReference>
<dbReference type="InterPro" id="IPR036372">
    <property type="entry name" value="BEACH_dom_sf"/>
</dbReference>